<dbReference type="AlphaFoldDB" id="A0AAD5RM21"/>
<feature type="region of interest" description="Disordered" evidence="1">
    <location>
        <begin position="226"/>
        <end position="245"/>
    </location>
</feature>
<accession>A0AAD5RM21</accession>
<evidence type="ECO:0000313" key="2">
    <source>
        <dbReference type="EMBL" id="KAJ2897739.1"/>
    </source>
</evidence>
<feature type="compositionally biased region" description="Acidic residues" evidence="1">
    <location>
        <begin position="226"/>
        <end position="241"/>
    </location>
</feature>
<organism evidence="2 3">
    <name type="scientific">Zalerion maritima</name>
    <dbReference type="NCBI Taxonomy" id="339359"/>
    <lineage>
        <taxon>Eukaryota</taxon>
        <taxon>Fungi</taxon>
        <taxon>Dikarya</taxon>
        <taxon>Ascomycota</taxon>
        <taxon>Pezizomycotina</taxon>
        <taxon>Sordariomycetes</taxon>
        <taxon>Lulworthiomycetidae</taxon>
        <taxon>Lulworthiales</taxon>
        <taxon>Lulworthiaceae</taxon>
        <taxon>Zalerion</taxon>
    </lineage>
</organism>
<name>A0AAD5RM21_9PEZI</name>
<evidence type="ECO:0000313" key="3">
    <source>
        <dbReference type="Proteomes" id="UP001201980"/>
    </source>
</evidence>
<dbReference type="EMBL" id="JAKWBI020000259">
    <property type="protein sequence ID" value="KAJ2897739.1"/>
    <property type="molecule type" value="Genomic_DNA"/>
</dbReference>
<gene>
    <name evidence="2" type="ORF">MKZ38_004415</name>
</gene>
<keyword evidence="3" id="KW-1185">Reference proteome</keyword>
<reference evidence="2" key="1">
    <citation type="submission" date="2022-07" db="EMBL/GenBank/DDBJ databases">
        <title>Draft genome sequence of Zalerion maritima ATCC 34329, a (micro)plastics degrading marine fungus.</title>
        <authorList>
            <person name="Paco A."/>
            <person name="Goncalves M.F.M."/>
            <person name="Rocha-Santos T.A.P."/>
            <person name="Alves A."/>
        </authorList>
    </citation>
    <scope>NUCLEOTIDE SEQUENCE</scope>
    <source>
        <strain evidence="2">ATCC 34329</strain>
    </source>
</reference>
<protein>
    <submittedName>
        <fullName evidence="2">Uncharacterized protein</fullName>
    </submittedName>
</protein>
<sequence>MSKRTAPHPSLKVVVSISSLRSPPFLSHANLSFDPEFPIKDASDIQLSVHTTTCLSPHTNLSLRVLALLKVLPTTSAVHNNTSAPSIAGEDYVTRSGHHLIPHQLSANIIVSRNDETYTVNFLEKTKDGNKVLYRHDGGGDGSLNTCGPSTLHVPEHSWASPKVEDCLPIKWAAQESTAEQKPKIKFVWDLQPSANDDGKRDYARWLPLASYGSCAFVVFPVPTTEEEEDEFEMGDSESEQEGGCTDVGRALGLGIASCYFIGT</sequence>
<comment type="caution">
    <text evidence="2">The sequence shown here is derived from an EMBL/GenBank/DDBJ whole genome shotgun (WGS) entry which is preliminary data.</text>
</comment>
<dbReference type="Proteomes" id="UP001201980">
    <property type="component" value="Unassembled WGS sequence"/>
</dbReference>
<evidence type="ECO:0000256" key="1">
    <source>
        <dbReference type="SAM" id="MobiDB-lite"/>
    </source>
</evidence>
<proteinExistence type="predicted"/>